<sequence length="176" mass="20085">MSIAIEEAERYASARYFGRAHIERHDGRAEIIQDHPMRSVCRREGYIAGRSAEPTEAEVRAAAIQQYFIELPLHGTVVEVPADFQSGHGLTFYGDRNFLVTTVEFAEELRLKMLTPNNIDAMLVPNRSGTALLTRGDEPRGRHRYGSQSYRRRNASEMLWQMVQSNLHHEGQETGR</sequence>
<dbReference type="EMBL" id="QDAG01000002">
    <property type="protein sequence ID" value="KAE8129701.1"/>
    <property type="molecule type" value="Genomic_DNA"/>
</dbReference>
<evidence type="ECO:0000313" key="1">
    <source>
        <dbReference type="EMBL" id="KAE8129701.1"/>
    </source>
</evidence>
<evidence type="ECO:0000313" key="2">
    <source>
        <dbReference type="Proteomes" id="UP000325415"/>
    </source>
</evidence>
<reference evidence="1 2" key="1">
    <citation type="submission" date="2018-04" db="EMBL/GenBank/DDBJ databases">
        <authorList>
            <person name="Eckel V.P."/>
            <person name="Vogel R.F."/>
        </authorList>
    </citation>
    <scope>NUCLEOTIDE SEQUENCE [LARGE SCALE GENOMIC DNA]</scope>
    <source>
        <strain evidence="2">TMW 2.1764</strain>
    </source>
</reference>
<accession>A0A5N6S128</accession>
<dbReference type="Proteomes" id="UP000325415">
    <property type="component" value="Unassembled WGS sequence"/>
</dbReference>
<keyword evidence="2" id="KW-1185">Reference proteome</keyword>
<gene>
    <name evidence="1" type="ORF">DDE84_02570</name>
</gene>
<protein>
    <submittedName>
        <fullName evidence="1">Uncharacterized protein</fullName>
    </submittedName>
</protein>
<dbReference type="GeneID" id="78126576"/>
<comment type="caution">
    <text evidence="1">The sequence shown here is derived from an EMBL/GenBank/DDBJ whole genome shotgun (WGS) entry which is preliminary data.</text>
</comment>
<proteinExistence type="predicted"/>
<dbReference type="RefSeq" id="WP_152580183.1">
    <property type="nucleotide sequence ID" value="NZ_QDAG01000002.1"/>
</dbReference>
<name>A0A5N6S128_9BIFI</name>
<dbReference type="OrthoDB" id="2190431at2"/>
<dbReference type="AlphaFoldDB" id="A0A5N6S128"/>
<organism evidence="1 2">
    <name type="scientific">Bifidobacterium tibiigranuli</name>
    <dbReference type="NCBI Taxonomy" id="2172043"/>
    <lineage>
        <taxon>Bacteria</taxon>
        <taxon>Bacillati</taxon>
        <taxon>Actinomycetota</taxon>
        <taxon>Actinomycetes</taxon>
        <taxon>Bifidobacteriales</taxon>
        <taxon>Bifidobacteriaceae</taxon>
        <taxon>Bifidobacterium</taxon>
    </lineage>
</organism>